<name>A0ABT3GQR0_9BACT</name>
<keyword evidence="2" id="KW-0812">Transmembrane</keyword>
<evidence type="ECO:0000313" key="4">
    <source>
        <dbReference type="Proteomes" id="UP001320876"/>
    </source>
</evidence>
<evidence type="ECO:0000256" key="2">
    <source>
        <dbReference type="SAM" id="Phobius"/>
    </source>
</evidence>
<comment type="caution">
    <text evidence="3">The sequence shown here is derived from an EMBL/GenBank/DDBJ whole genome shotgun (WGS) entry which is preliminary data.</text>
</comment>
<dbReference type="EMBL" id="JAPDDT010000018">
    <property type="protein sequence ID" value="MCW1925866.1"/>
    <property type="molecule type" value="Genomic_DNA"/>
</dbReference>
<feature type="transmembrane region" description="Helical" evidence="2">
    <location>
        <begin position="165"/>
        <end position="184"/>
    </location>
</feature>
<proteinExistence type="predicted"/>
<evidence type="ECO:0000256" key="1">
    <source>
        <dbReference type="SAM" id="MobiDB-lite"/>
    </source>
</evidence>
<feature type="compositionally biased region" description="Pro residues" evidence="1">
    <location>
        <begin position="7"/>
        <end position="21"/>
    </location>
</feature>
<feature type="transmembrane region" description="Helical" evidence="2">
    <location>
        <begin position="204"/>
        <end position="224"/>
    </location>
</feature>
<feature type="transmembrane region" description="Helical" evidence="2">
    <location>
        <begin position="133"/>
        <end position="158"/>
    </location>
</feature>
<sequence length="264" mass="28042">MNQDTPNPTPSFTPAPPPSPYGPQAQAPAPRVEPPLPETLNLRTLFEALLRSPRALVRRLADPGHGALLPFLGIAILSLLVFGAVLGSFAMGTQMWAAPLKITVGLLIAGVICFPSLYIFSCLAGSQAGASQLAATFAGMMALAGLLLLGFAPAVWIFTQATNSLGFMGVLALASWFIALIFGFRFLKDAVGSTGAISKGPVTVWSIIFLLVTLQMTTSLRPILGRESWLLTDEKKFFIQHWIESAGKELPSKPKPATADATPQ</sequence>
<accession>A0ABT3GQR0</accession>
<keyword evidence="2" id="KW-0472">Membrane</keyword>
<gene>
    <name evidence="3" type="ORF">OKA05_25125</name>
</gene>
<keyword evidence="2" id="KW-1133">Transmembrane helix</keyword>
<dbReference type="RefSeq" id="WP_264489974.1">
    <property type="nucleotide sequence ID" value="NZ_JAPDDT010000018.1"/>
</dbReference>
<evidence type="ECO:0008006" key="5">
    <source>
        <dbReference type="Google" id="ProtNLM"/>
    </source>
</evidence>
<feature type="transmembrane region" description="Helical" evidence="2">
    <location>
        <begin position="67"/>
        <end position="90"/>
    </location>
</feature>
<keyword evidence="4" id="KW-1185">Reference proteome</keyword>
<feature type="region of interest" description="Disordered" evidence="1">
    <location>
        <begin position="1"/>
        <end position="34"/>
    </location>
</feature>
<reference evidence="3 4" key="1">
    <citation type="submission" date="2022-10" db="EMBL/GenBank/DDBJ databases">
        <title>Luteolibacter arcticus strain CCTCC AB 2014275, whole genome shotgun sequencing project.</title>
        <authorList>
            <person name="Zhao G."/>
            <person name="Shen L."/>
        </authorList>
    </citation>
    <scope>NUCLEOTIDE SEQUENCE [LARGE SCALE GENOMIC DNA]</scope>
    <source>
        <strain evidence="3 4">CCTCC AB 2014275</strain>
    </source>
</reference>
<dbReference type="Proteomes" id="UP001320876">
    <property type="component" value="Unassembled WGS sequence"/>
</dbReference>
<organism evidence="3 4">
    <name type="scientific">Luteolibacter arcticus</name>
    <dbReference type="NCBI Taxonomy" id="1581411"/>
    <lineage>
        <taxon>Bacteria</taxon>
        <taxon>Pseudomonadati</taxon>
        <taxon>Verrucomicrobiota</taxon>
        <taxon>Verrucomicrobiia</taxon>
        <taxon>Verrucomicrobiales</taxon>
        <taxon>Verrucomicrobiaceae</taxon>
        <taxon>Luteolibacter</taxon>
    </lineage>
</organism>
<feature type="transmembrane region" description="Helical" evidence="2">
    <location>
        <begin position="102"/>
        <end position="121"/>
    </location>
</feature>
<evidence type="ECO:0000313" key="3">
    <source>
        <dbReference type="EMBL" id="MCW1925866.1"/>
    </source>
</evidence>
<protein>
    <recommendedName>
        <fullName evidence="5">Yip1 domain-containing protein</fullName>
    </recommendedName>
</protein>